<comment type="catalytic activity">
    <reaction evidence="1 11">
        <text>1-(5-phospho-beta-D-ribosyl)-5'-AMP + H2O = 1-(5-phospho-beta-D-ribosyl)-5-[(5-phospho-beta-D-ribosylamino)methylideneamino]imidazole-4-carboxamide</text>
        <dbReference type="Rhea" id="RHEA:20049"/>
        <dbReference type="ChEBI" id="CHEBI:15377"/>
        <dbReference type="ChEBI" id="CHEBI:58435"/>
        <dbReference type="ChEBI" id="CHEBI:59457"/>
        <dbReference type="EC" id="3.5.4.19"/>
    </reaction>
</comment>
<comment type="pathway">
    <text evidence="4">Amino-acid biosynthesis; L-histidine biosynthesis; L-histidine from 5-phospho-alpha-D-ribose 1-diphosphate: step 2/9.</text>
</comment>
<dbReference type="GO" id="GO:0000105">
    <property type="term" value="P:L-histidine biosynthetic process"/>
    <property type="evidence" value="ECO:0007669"/>
    <property type="project" value="UniProtKB-UniRule"/>
</dbReference>
<dbReference type="Gene3D" id="4.10.80.70">
    <property type="match status" value="1"/>
</dbReference>
<dbReference type="InterPro" id="IPR002496">
    <property type="entry name" value="PRib_AMP_CycHydrolase_dom"/>
</dbReference>
<keyword evidence="7 11" id="KW-0963">Cytoplasm</keyword>
<dbReference type="GO" id="GO:0004635">
    <property type="term" value="F:phosphoribosyl-AMP cyclohydrolase activity"/>
    <property type="evidence" value="ECO:0007669"/>
    <property type="project" value="UniProtKB-UniRule"/>
</dbReference>
<dbReference type="Pfam" id="PF01502">
    <property type="entry name" value="PRA-CH"/>
    <property type="match status" value="1"/>
</dbReference>
<evidence type="ECO:0000256" key="7">
    <source>
        <dbReference type="ARBA" id="ARBA00022490"/>
    </source>
</evidence>
<dbReference type="GO" id="GO:0008270">
    <property type="term" value="F:zinc ion binding"/>
    <property type="evidence" value="ECO:0007669"/>
    <property type="project" value="UniProtKB-UniRule"/>
</dbReference>
<accession>A0A1J5E1A9</accession>
<dbReference type="GO" id="GO:0005737">
    <property type="term" value="C:cytoplasm"/>
    <property type="evidence" value="ECO:0007669"/>
    <property type="project" value="UniProtKB-SubCell"/>
</dbReference>
<dbReference type="InterPro" id="IPR038019">
    <property type="entry name" value="PRib_AMP_CycHydrolase_sf"/>
</dbReference>
<protein>
    <recommendedName>
        <fullName evidence="11">Phosphoribosyl-AMP cyclohydrolase</fullName>
        <shortName evidence="11">PRA-CH</shortName>
        <ecNumber evidence="11">3.5.4.19</ecNumber>
    </recommendedName>
</protein>
<dbReference type="EC" id="3.5.4.19" evidence="11"/>
<dbReference type="GO" id="GO:0004636">
    <property type="term" value="F:phosphoribosyl-ATP diphosphatase activity"/>
    <property type="evidence" value="ECO:0007669"/>
    <property type="project" value="UniProtKB-EC"/>
</dbReference>
<keyword evidence="10 11" id="KW-0368">Histidine biosynthesis</keyword>
<feature type="binding site" evidence="11">
    <location>
        <position position="99"/>
    </location>
    <ligand>
        <name>Zn(2+)</name>
        <dbReference type="ChEBI" id="CHEBI:29105"/>
        <note>ligand shared between dimeric partners</note>
    </ligand>
</feature>
<keyword evidence="9 11" id="KW-0378">Hydrolase</keyword>
<evidence type="ECO:0000256" key="5">
    <source>
        <dbReference type="ARBA" id="ARBA00007731"/>
    </source>
</evidence>
<comment type="subunit">
    <text evidence="11">Homodimer.</text>
</comment>
<keyword evidence="11" id="KW-0862">Zinc</keyword>
<feature type="binding site" evidence="11">
    <location>
        <position position="78"/>
    </location>
    <ligand>
        <name>Mg(2+)</name>
        <dbReference type="ChEBI" id="CHEBI:18420"/>
    </ligand>
</feature>
<comment type="pathway">
    <text evidence="3 11">Amino-acid biosynthesis; L-histidine biosynthesis; L-histidine from 5-phospho-alpha-D-ribose 1-diphosphate: step 3/9.</text>
</comment>
<dbReference type="NCBIfam" id="NF000768">
    <property type="entry name" value="PRK00051.1"/>
    <property type="match status" value="1"/>
</dbReference>
<feature type="domain" description="Phosphoribosyl-AMP cyclohydrolase" evidence="12">
    <location>
        <begin position="27"/>
        <end position="101"/>
    </location>
</feature>
<proteinExistence type="inferred from homology"/>
<gene>
    <name evidence="11" type="primary">hisI</name>
    <name evidence="13" type="ORF">AUJ95_08750</name>
</gene>
<evidence type="ECO:0000256" key="6">
    <source>
        <dbReference type="ARBA" id="ARBA00008299"/>
    </source>
</evidence>
<evidence type="ECO:0000259" key="12">
    <source>
        <dbReference type="Pfam" id="PF01502"/>
    </source>
</evidence>
<feature type="binding site" evidence="11">
    <location>
        <position position="76"/>
    </location>
    <ligand>
        <name>Mg(2+)</name>
        <dbReference type="ChEBI" id="CHEBI:18420"/>
    </ligand>
</feature>
<evidence type="ECO:0000256" key="1">
    <source>
        <dbReference type="ARBA" id="ARBA00000024"/>
    </source>
</evidence>
<dbReference type="AlphaFoldDB" id="A0A1J5E1A9"/>
<reference evidence="13 14" key="1">
    <citation type="journal article" date="2016" name="Environ. Microbiol.">
        <title>Genomic resolution of a cold subsurface aquifer community provides metabolic insights for novel microbes adapted to high CO concentrations.</title>
        <authorList>
            <person name="Probst A.J."/>
            <person name="Castelle C.J."/>
            <person name="Singh A."/>
            <person name="Brown C.T."/>
            <person name="Anantharaman K."/>
            <person name="Sharon I."/>
            <person name="Hug L.A."/>
            <person name="Burstein D."/>
            <person name="Emerson J.B."/>
            <person name="Thomas B.C."/>
            <person name="Banfield J.F."/>
        </authorList>
    </citation>
    <scope>NUCLEOTIDE SEQUENCE [LARGE SCALE GENOMIC DNA]</scope>
    <source>
        <strain evidence="13">CG2_30_40_21</strain>
    </source>
</reference>
<evidence type="ECO:0000256" key="10">
    <source>
        <dbReference type="ARBA" id="ARBA00023102"/>
    </source>
</evidence>
<evidence type="ECO:0000256" key="9">
    <source>
        <dbReference type="ARBA" id="ARBA00022801"/>
    </source>
</evidence>
<evidence type="ECO:0000256" key="4">
    <source>
        <dbReference type="ARBA" id="ARBA00005204"/>
    </source>
</evidence>
<feature type="binding site" evidence="11">
    <location>
        <position position="74"/>
    </location>
    <ligand>
        <name>Mg(2+)</name>
        <dbReference type="ChEBI" id="CHEBI:18420"/>
    </ligand>
</feature>
<evidence type="ECO:0000256" key="8">
    <source>
        <dbReference type="ARBA" id="ARBA00022605"/>
    </source>
</evidence>
<dbReference type="UniPathway" id="UPA00031">
    <property type="reaction ID" value="UER00008"/>
</dbReference>
<dbReference type="GO" id="GO:0000287">
    <property type="term" value="F:magnesium ion binding"/>
    <property type="evidence" value="ECO:0007669"/>
    <property type="project" value="UniProtKB-UniRule"/>
</dbReference>
<evidence type="ECO:0000313" key="14">
    <source>
        <dbReference type="Proteomes" id="UP000183085"/>
    </source>
</evidence>
<dbReference type="PANTHER" id="PTHR42945:SF1">
    <property type="entry name" value="HISTIDINE BIOSYNTHESIS BIFUNCTIONAL PROTEIN HIS7"/>
    <property type="match status" value="1"/>
</dbReference>
<feature type="binding site" evidence="11">
    <location>
        <position position="75"/>
    </location>
    <ligand>
        <name>Zn(2+)</name>
        <dbReference type="ChEBI" id="CHEBI:29105"/>
        <note>ligand shared between dimeric partners</note>
    </ligand>
</feature>
<comment type="cofactor">
    <cofactor evidence="11">
        <name>Zn(2+)</name>
        <dbReference type="ChEBI" id="CHEBI:29105"/>
    </cofactor>
    <text evidence="11">Binds 1 zinc ion per subunit.</text>
</comment>
<comment type="function">
    <text evidence="11">Catalyzes the hydrolysis of the adenine ring of phosphoribosyl-AMP.</text>
</comment>
<dbReference type="HAMAP" id="MF_01021">
    <property type="entry name" value="HisI"/>
    <property type="match status" value="1"/>
</dbReference>
<dbReference type="InterPro" id="IPR026660">
    <property type="entry name" value="PRA-CH"/>
</dbReference>
<dbReference type="PANTHER" id="PTHR42945">
    <property type="entry name" value="HISTIDINE BIOSYNTHESIS BIFUNCTIONAL PROTEIN"/>
    <property type="match status" value="1"/>
</dbReference>
<dbReference type="EMBL" id="MNYI01000224">
    <property type="protein sequence ID" value="OIP37086.1"/>
    <property type="molecule type" value="Genomic_DNA"/>
</dbReference>
<comment type="catalytic activity">
    <reaction evidence="2">
        <text>1-(5-phospho-beta-D-ribosyl)-ATP + H2O = 1-(5-phospho-beta-D-ribosyl)-5'-AMP + diphosphate + H(+)</text>
        <dbReference type="Rhea" id="RHEA:22828"/>
        <dbReference type="ChEBI" id="CHEBI:15377"/>
        <dbReference type="ChEBI" id="CHEBI:15378"/>
        <dbReference type="ChEBI" id="CHEBI:33019"/>
        <dbReference type="ChEBI" id="CHEBI:59457"/>
        <dbReference type="ChEBI" id="CHEBI:73183"/>
        <dbReference type="EC" id="3.6.1.31"/>
    </reaction>
</comment>
<sequence>MIALNFTKMDGLIPAIVQDYKTDEVLMLAFINEEAWQRTLDTGKAHYYSRSRQKIWLKGESSGHFQMIKEILVDCDDDTVVFKVEQIGGAACHTGYNSCFYRRVKGDELVVFKEKVFDPQQVYGK</sequence>
<dbReference type="SUPFAM" id="SSF141734">
    <property type="entry name" value="HisI-like"/>
    <property type="match status" value="1"/>
</dbReference>
<name>A0A1J5E1A9_9BACT</name>
<comment type="caution">
    <text evidence="13">The sequence shown here is derived from an EMBL/GenBank/DDBJ whole genome shotgun (WGS) entry which is preliminary data.</text>
</comment>
<keyword evidence="8 11" id="KW-0028">Amino-acid biosynthesis</keyword>
<keyword evidence="11" id="KW-0479">Metal-binding</keyword>
<dbReference type="STRING" id="1817895.AUJ95_08750"/>
<evidence type="ECO:0000256" key="3">
    <source>
        <dbReference type="ARBA" id="ARBA00005169"/>
    </source>
</evidence>
<comment type="similarity">
    <text evidence="6">In the N-terminal section; belongs to the PRA-CH family.</text>
</comment>
<comment type="subcellular location">
    <subcellularLocation>
        <location evidence="11">Cytoplasm</location>
    </subcellularLocation>
</comment>
<evidence type="ECO:0000256" key="2">
    <source>
        <dbReference type="ARBA" id="ARBA00001460"/>
    </source>
</evidence>
<comment type="cofactor">
    <cofactor evidence="11">
        <name>Mg(2+)</name>
        <dbReference type="ChEBI" id="CHEBI:18420"/>
    </cofactor>
    <text evidence="11">Binds 1 Mg(2+) ion per subunit.</text>
</comment>
<comment type="similarity">
    <text evidence="5">In the C-terminal section; belongs to the PRA-PH family.</text>
</comment>
<dbReference type="Proteomes" id="UP000183085">
    <property type="component" value="Unassembled WGS sequence"/>
</dbReference>
<feature type="binding site" evidence="11">
    <location>
        <position position="92"/>
    </location>
    <ligand>
        <name>Zn(2+)</name>
        <dbReference type="ChEBI" id="CHEBI:29105"/>
        <note>ligand shared between dimeric partners</note>
    </ligand>
</feature>
<evidence type="ECO:0000256" key="11">
    <source>
        <dbReference type="HAMAP-Rule" id="MF_01021"/>
    </source>
</evidence>
<keyword evidence="11" id="KW-0460">Magnesium</keyword>
<comment type="similarity">
    <text evidence="11">Belongs to the PRA-CH family.</text>
</comment>
<organism evidence="13 14">
    <name type="scientific">Candidatus Desantisbacteria bacterium CG2_30_40_21</name>
    <dbReference type="NCBI Taxonomy" id="1817895"/>
    <lineage>
        <taxon>Bacteria</taxon>
        <taxon>Candidatus Desantisiibacteriota</taxon>
    </lineage>
</organism>
<evidence type="ECO:0000313" key="13">
    <source>
        <dbReference type="EMBL" id="OIP37086.1"/>
    </source>
</evidence>
<dbReference type="Gene3D" id="3.10.20.810">
    <property type="entry name" value="Phosphoribosyl-AMP cyclohydrolase"/>
    <property type="match status" value="1"/>
</dbReference>
<dbReference type="FunFam" id="3.10.20.810:FF:000001">
    <property type="entry name" value="Histidine biosynthesis bifunctional protein HisIE"/>
    <property type="match status" value="1"/>
</dbReference>